<feature type="region of interest" description="Disordered" evidence="11">
    <location>
        <begin position="87"/>
        <end position="159"/>
    </location>
</feature>
<evidence type="ECO:0000256" key="7">
    <source>
        <dbReference type="ARBA" id="ARBA00023242"/>
    </source>
</evidence>
<dbReference type="RefSeq" id="XP_033361043.1">
    <property type="nucleotide sequence ID" value="XM_033505152.1"/>
</dbReference>
<dbReference type="PROSITE" id="PS00028">
    <property type="entry name" value="ZINC_FINGER_C2H2_1"/>
    <property type="match status" value="4"/>
</dbReference>
<dbReference type="InterPro" id="IPR050527">
    <property type="entry name" value="Snail/Krueppel_Znf"/>
</dbReference>
<dbReference type="SMART" id="SM00355">
    <property type="entry name" value="ZnF_C2H2"/>
    <property type="match status" value="10"/>
</dbReference>
<dbReference type="Pfam" id="PF07776">
    <property type="entry name" value="zf-AD"/>
    <property type="match status" value="1"/>
</dbReference>
<feature type="compositionally biased region" description="Polar residues" evidence="11">
    <location>
        <begin position="369"/>
        <end position="380"/>
    </location>
</feature>
<feature type="binding site" evidence="10">
    <location>
        <position position="14"/>
    </location>
    <ligand>
        <name>Zn(2+)</name>
        <dbReference type="ChEBI" id="CHEBI:29105"/>
    </ligand>
</feature>
<proteinExistence type="inferred from homology"/>
<dbReference type="AlphaFoldDB" id="A0A6J3L5Z7"/>
<evidence type="ECO:0000259" key="13">
    <source>
        <dbReference type="PROSITE" id="PS51915"/>
    </source>
</evidence>
<feature type="domain" description="C2H2-type" evidence="12">
    <location>
        <begin position="622"/>
        <end position="649"/>
    </location>
</feature>
<dbReference type="GO" id="GO:0008270">
    <property type="term" value="F:zinc ion binding"/>
    <property type="evidence" value="ECO:0007669"/>
    <property type="project" value="UniProtKB-UniRule"/>
</dbReference>
<dbReference type="SUPFAM" id="SSF57667">
    <property type="entry name" value="beta-beta-alpha zinc fingers"/>
    <property type="match status" value="5"/>
</dbReference>
<evidence type="ECO:0000256" key="6">
    <source>
        <dbReference type="ARBA" id="ARBA00023125"/>
    </source>
</evidence>
<dbReference type="InterPro" id="IPR012934">
    <property type="entry name" value="Znf_AD"/>
</dbReference>
<dbReference type="InterPro" id="IPR036236">
    <property type="entry name" value="Znf_C2H2_sf"/>
</dbReference>
<dbReference type="GeneID" id="117239519"/>
<dbReference type="GO" id="GO:0005634">
    <property type="term" value="C:nucleus"/>
    <property type="evidence" value="ECO:0007669"/>
    <property type="project" value="UniProtKB-SubCell"/>
</dbReference>
<dbReference type="GO" id="GO:0000978">
    <property type="term" value="F:RNA polymerase II cis-regulatory region sequence-specific DNA binding"/>
    <property type="evidence" value="ECO:0007669"/>
    <property type="project" value="TreeGrafter"/>
</dbReference>
<evidence type="ECO:0000256" key="10">
    <source>
        <dbReference type="PROSITE-ProRule" id="PRU01263"/>
    </source>
</evidence>
<gene>
    <name evidence="15" type="primary">LOC117239519</name>
</gene>
<protein>
    <submittedName>
        <fullName evidence="15">Zinc finger protein 624-like isoform X3</fullName>
    </submittedName>
</protein>
<accession>A0A6J3L5Z7</accession>
<name>A0A6J3L5Z7_9HYME</name>
<dbReference type="Gene3D" id="3.40.1800.20">
    <property type="match status" value="1"/>
</dbReference>
<feature type="region of interest" description="Disordered" evidence="11">
    <location>
        <begin position="177"/>
        <end position="197"/>
    </location>
</feature>
<evidence type="ECO:0000256" key="5">
    <source>
        <dbReference type="ARBA" id="ARBA00022833"/>
    </source>
</evidence>
<feature type="binding site" evidence="10">
    <location>
        <position position="60"/>
    </location>
    <ligand>
        <name>Zn(2+)</name>
        <dbReference type="ChEBI" id="CHEBI:29105"/>
    </ligand>
</feature>
<evidence type="ECO:0000256" key="2">
    <source>
        <dbReference type="ARBA" id="ARBA00022723"/>
    </source>
</evidence>
<feature type="domain" description="C2H2-type" evidence="12">
    <location>
        <begin position="678"/>
        <end position="705"/>
    </location>
</feature>
<evidence type="ECO:0000313" key="14">
    <source>
        <dbReference type="Proteomes" id="UP000504631"/>
    </source>
</evidence>
<dbReference type="PANTHER" id="PTHR24388:SF54">
    <property type="entry name" value="PROTEIN ESCARGOT"/>
    <property type="match status" value="1"/>
</dbReference>
<keyword evidence="14" id="KW-1185">Reference proteome</keyword>
<feature type="domain" description="ZAD" evidence="13">
    <location>
        <begin position="9"/>
        <end position="84"/>
    </location>
</feature>
<dbReference type="Gene3D" id="3.30.160.60">
    <property type="entry name" value="Classic Zinc Finger"/>
    <property type="match status" value="5"/>
</dbReference>
<feature type="domain" description="C2H2-type" evidence="12">
    <location>
        <begin position="788"/>
        <end position="815"/>
    </location>
</feature>
<feature type="domain" description="C2H2-type" evidence="12">
    <location>
        <begin position="760"/>
        <end position="787"/>
    </location>
</feature>
<feature type="compositionally biased region" description="Polar residues" evidence="11">
    <location>
        <begin position="150"/>
        <end position="159"/>
    </location>
</feature>
<dbReference type="PROSITE" id="PS50157">
    <property type="entry name" value="ZINC_FINGER_C2H2_2"/>
    <property type="match status" value="6"/>
</dbReference>
<evidence type="ECO:0000256" key="9">
    <source>
        <dbReference type="PROSITE-ProRule" id="PRU00042"/>
    </source>
</evidence>
<dbReference type="InterPro" id="IPR013087">
    <property type="entry name" value="Znf_C2H2_type"/>
</dbReference>
<evidence type="ECO:0000256" key="8">
    <source>
        <dbReference type="ARBA" id="ARBA00037948"/>
    </source>
</evidence>
<keyword evidence="5 10" id="KW-0862">Zinc</keyword>
<keyword evidence="2 10" id="KW-0479">Metal-binding</keyword>
<dbReference type="Proteomes" id="UP000504631">
    <property type="component" value="Unplaced"/>
</dbReference>
<feature type="compositionally biased region" description="Polar residues" evidence="11">
    <location>
        <begin position="124"/>
        <end position="139"/>
    </location>
</feature>
<dbReference type="Pfam" id="PF00096">
    <property type="entry name" value="zf-C2H2"/>
    <property type="match status" value="5"/>
</dbReference>
<comment type="similarity">
    <text evidence="8">Belongs to the snail C2H2-type zinc-finger protein family.</text>
</comment>
<feature type="region of interest" description="Disordered" evidence="11">
    <location>
        <begin position="220"/>
        <end position="270"/>
    </location>
</feature>
<keyword evidence="6" id="KW-0238">DNA-binding</keyword>
<feature type="binding site" evidence="10">
    <location>
        <position position="57"/>
    </location>
    <ligand>
        <name>Zn(2+)</name>
        <dbReference type="ChEBI" id="CHEBI:29105"/>
    </ligand>
</feature>
<evidence type="ECO:0000313" key="15">
    <source>
        <dbReference type="RefSeq" id="XP_033361043.1"/>
    </source>
</evidence>
<keyword evidence="4 9" id="KW-0863">Zinc-finger</keyword>
<dbReference type="PANTHER" id="PTHR24388">
    <property type="entry name" value="ZINC FINGER PROTEIN"/>
    <property type="match status" value="1"/>
</dbReference>
<feature type="region of interest" description="Disordered" evidence="11">
    <location>
        <begin position="361"/>
        <end position="380"/>
    </location>
</feature>
<reference evidence="15" key="1">
    <citation type="submission" date="2025-08" db="UniProtKB">
        <authorList>
            <consortium name="RefSeq"/>
        </authorList>
    </citation>
    <scope>IDENTIFICATION</scope>
    <source>
        <tissue evidence="15">Muscle</tissue>
    </source>
</reference>
<evidence type="ECO:0000259" key="12">
    <source>
        <dbReference type="PROSITE" id="PS50157"/>
    </source>
</evidence>
<dbReference type="PROSITE" id="PS51915">
    <property type="entry name" value="ZAD"/>
    <property type="match status" value="1"/>
</dbReference>
<feature type="domain" description="C2H2-type" evidence="12">
    <location>
        <begin position="593"/>
        <end position="621"/>
    </location>
</feature>
<evidence type="ECO:0000256" key="11">
    <source>
        <dbReference type="SAM" id="MobiDB-lite"/>
    </source>
</evidence>
<evidence type="ECO:0000256" key="4">
    <source>
        <dbReference type="ARBA" id="ARBA00022771"/>
    </source>
</evidence>
<evidence type="ECO:0000256" key="3">
    <source>
        <dbReference type="ARBA" id="ARBA00022737"/>
    </source>
</evidence>
<feature type="binding site" evidence="10">
    <location>
        <position position="11"/>
    </location>
    <ligand>
        <name>Zn(2+)</name>
        <dbReference type="ChEBI" id="CHEBI:29105"/>
    </ligand>
</feature>
<comment type="subcellular location">
    <subcellularLocation>
        <location evidence="1">Nucleus</location>
    </subcellularLocation>
</comment>
<organism evidence="14 15">
    <name type="scientific">Bombus vosnesenskii</name>
    <dbReference type="NCBI Taxonomy" id="207650"/>
    <lineage>
        <taxon>Eukaryota</taxon>
        <taxon>Metazoa</taxon>
        <taxon>Ecdysozoa</taxon>
        <taxon>Arthropoda</taxon>
        <taxon>Hexapoda</taxon>
        <taxon>Insecta</taxon>
        <taxon>Pterygota</taxon>
        <taxon>Neoptera</taxon>
        <taxon>Endopterygota</taxon>
        <taxon>Hymenoptera</taxon>
        <taxon>Apocrita</taxon>
        <taxon>Aculeata</taxon>
        <taxon>Apoidea</taxon>
        <taxon>Anthophila</taxon>
        <taxon>Apidae</taxon>
        <taxon>Bombus</taxon>
        <taxon>Pyrobombus</taxon>
    </lineage>
</organism>
<keyword evidence="3" id="KW-0677">Repeat</keyword>
<dbReference type="SUPFAM" id="SSF57716">
    <property type="entry name" value="Glucocorticoid receptor-like (DNA-binding domain)"/>
    <property type="match status" value="1"/>
</dbReference>
<dbReference type="FunFam" id="3.30.160.60:FF:000340">
    <property type="entry name" value="zinc finger protein 473 isoform X1"/>
    <property type="match status" value="1"/>
</dbReference>
<feature type="compositionally biased region" description="Basic and acidic residues" evidence="11">
    <location>
        <begin position="89"/>
        <end position="105"/>
    </location>
</feature>
<dbReference type="GO" id="GO:0000981">
    <property type="term" value="F:DNA-binding transcription factor activity, RNA polymerase II-specific"/>
    <property type="evidence" value="ECO:0007669"/>
    <property type="project" value="TreeGrafter"/>
</dbReference>
<keyword evidence="7" id="KW-0539">Nucleus</keyword>
<feature type="domain" description="C2H2-type" evidence="12">
    <location>
        <begin position="733"/>
        <end position="760"/>
    </location>
</feature>
<evidence type="ECO:0000256" key="1">
    <source>
        <dbReference type="ARBA" id="ARBA00004123"/>
    </source>
</evidence>
<sequence>MELGEGDAQICRLCGQCESIYIDVFGEEGTKRFLGLKIHTKINILIKKNDGLPQIACLRCWGILEFFCDFYDRCHLVQQEFLQASQNTTDEKFQQDSDAESDKENAIPSANEMKRKAKALSPESLKSTKNYLSENNTSHYRTERKEENANLVNNSPINDHSVTQTTVHISNEILCEKTSGSDQRDASNLEENTNNLKHKNLNHNISRKTTVRTRSMNNLNSAQKDEEDISINTHQPVGRRKGSKNKLEKMRGVSFSAGSRKKRKREEEKEKIIQNDMVEQEAVKEQVAMVDTSSNVNYTKVKEPDIVYINNENHHIGDDLVINKLRKMESDGKSTEKPDSHLNNTGDWSVKSKAISVIVKQEKGEAESTPPSETKRTNQLGLTPNEILRQKDKTVAENHDQKGKKLDLTQISRSLVEESEKTENSETNLVTVQNIIKHSDVFNNPQLKIFTEQNRVTVIRSLQSNELSNPKMMQEDSTEPCIAIDVIDQSTTNEIECNLSKRSLSRLSEDSFNKIKSKDRSFGKISELISDEQKRAIETYYTVDMSIVNLEEVQKNITIINKKNIRCNICGSLYLRMDKCQVHIWGHLQMKPYQCKACDFATVTVSNVRCHIRKSHLKIKPFACHLCEKRYVNAILLEEHINTHTGARPYKCKLCDFASSSRQILSYHNATHKPLKDINCKLCGKEFYSKSRLRAHMIVHNKDKAVMCKLCSAYLSNAKALETHHKNIHMQDYVCNICGKHTKSRKALHNHQNVHAAAKYKCTLCPNVYKSSQILKEHLLKHEGIRKYKCNTCEKSFGQQSHLAAHMAVHSKIRFHCPGCDKPFNRLDNMKIHTKRCKLFLANPELKNLLSKRERTISFNNIAEVTAELKTGNMTNSMSQVSLENQNDEMLVVKTVEHEQKTALNLCKLGLNISCIESTEKTWNSDKMYNEKEVMKSSENVAINVTNIDDRLIPENENVSILENVLGPENY</sequence>
<dbReference type="SMART" id="SM00868">
    <property type="entry name" value="zf-AD"/>
    <property type="match status" value="1"/>
</dbReference>